<evidence type="ECO:0000313" key="7">
    <source>
        <dbReference type="WBParaSite" id="MBELARI_LOCUS12986"/>
    </source>
</evidence>
<feature type="domain" description="PCI" evidence="5">
    <location>
        <begin position="42"/>
        <end position="230"/>
    </location>
</feature>
<keyword evidence="3 4" id="KW-0648">Protein biosynthesis</keyword>
<evidence type="ECO:0000313" key="6">
    <source>
        <dbReference type="Proteomes" id="UP000887575"/>
    </source>
</evidence>
<reference evidence="7" key="1">
    <citation type="submission" date="2024-02" db="UniProtKB">
        <authorList>
            <consortium name="WormBaseParasite"/>
        </authorList>
    </citation>
    <scope>IDENTIFICATION</scope>
</reference>
<dbReference type="InterPro" id="IPR016020">
    <property type="entry name" value="Transl_init_fac_sub12_N_euk"/>
</dbReference>
<dbReference type="SUPFAM" id="SSF46785">
    <property type="entry name" value="Winged helix' DNA-binding domain"/>
    <property type="match status" value="1"/>
</dbReference>
<dbReference type="InterPro" id="IPR036388">
    <property type="entry name" value="WH-like_DNA-bd_sf"/>
</dbReference>
<sequence length="242" mass="27723">MSNFEDLCEEIHENIDGVNRYNPENVTQLEECVRAMCSEGKYDRDISLTILKLYQLNPDRWDEAVVRSILMKTLMELPAPDFALAKSLIDANRLNSAELKRVLDLGAVLESCNFAAFWKLMRGEYKPTNEPNELFRQPAEVSKMVRSINGFEEAIRVFACKAISVTYQRIERSTLARLLGGATDKQLADYATHFGWEIQPNEGTIFIANHEANIKSRNIDEKLQFTNVLEILKQISSQNRDE</sequence>
<dbReference type="InterPro" id="IPR033464">
    <property type="entry name" value="CSN8_PSD8_EIF3K"/>
</dbReference>
<evidence type="ECO:0000256" key="2">
    <source>
        <dbReference type="ARBA" id="ARBA00022540"/>
    </source>
</evidence>
<name>A0AAF3EG67_9BILA</name>
<dbReference type="GO" id="GO:0043022">
    <property type="term" value="F:ribosome binding"/>
    <property type="evidence" value="ECO:0007669"/>
    <property type="project" value="InterPro"/>
</dbReference>
<dbReference type="InterPro" id="IPR000717">
    <property type="entry name" value="PCI_dom"/>
</dbReference>
<dbReference type="GO" id="GO:0033290">
    <property type="term" value="C:eukaryotic 48S preinitiation complex"/>
    <property type="evidence" value="ECO:0007669"/>
    <property type="project" value="UniProtKB-UniRule"/>
</dbReference>
<dbReference type="FunFam" id="1.25.40.250:FF:000008">
    <property type="entry name" value="Eukaryotic translation initiation factor 3 subunit K"/>
    <property type="match status" value="1"/>
</dbReference>
<evidence type="ECO:0000256" key="1">
    <source>
        <dbReference type="ARBA" id="ARBA00022490"/>
    </source>
</evidence>
<protein>
    <recommendedName>
        <fullName evidence="4">Eukaryotic translation initiation factor 3 subunit K</fullName>
        <shortName evidence="4">eIF3k</shortName>
    </recommendedName>
    <alternativeName>
        <fullName evidence="4">eIF-3 p25</fullName>
    </alternativeName>
</protein>
<dbReference type="PROSITE" id="PS50250">
    <property type="entry name" value="PCI"/>
    <property type="match status" value="1"/>
</dbReference>
<dbReference type="WBParaSite" id="MBELARI_LOCUS12986">
    <property type="protein sequence ID" value="MBELARI_LOCUS12986"/>
    <property type="gene ID" value="MBELARI_LOCUS12986"/>
</dbReference>
<dbReference type="GO" id="GO:0003743">
    <property type="term" value="F:translation initiation factor activity"/>
    <property type="evidence" value="ECO:0007669"/>
    <property type="project" value="UniProtKB-UniRule"/>
</dbReference>
<dbReference type="Pfam" id="PF10075">
    <property type="entry name" value="CSN8_PSD8_EIF3K"/>
    <property type="match status" value="1"/>
</dbReference>
<dbReference type="InterPro" id="IPR036390">
    <property type="entry name" value="WH_DNA-bd_sf"/>
</dbReference>
<dbReference type="GO" id="GO:0003723">
    <property type="term" value="F:RNA binding"/>
    <property type="evidence" value="ECO:0007669"/>
    <property type="project" value="UniProtKB-UniRule"/>
</dbReference>
<dbReference type="InterPro" id="IPR016024">
    <property type="entry name" value="ARM-type_fold"/>
</dbReference>
<dbReference type="PANTHER" id="PTHR13022">
    <property type="entry name" value="EUKARYOTIC TRANSLATION INITIATION FACTOR 3 SUBUNIT 11"/>
    <property type="match status" value="1"/>
</dbReference>
<comment type="subunit">
    <text evidence="4">Component of the eukaryotic translation initiation factor 3 (eIF-3) complex.</text>
</comment>
<evidence type="ECO:0000256" key="4">
    <source>
        <dbReference type="HAMAP-Rule" id="MF_03010"/>
    </source>
</evidence>
<dbReference type="GO" id="GO:0006446">
    <property type="term" value="P:regulation of translational initiation"/>
    <property type="evidence" value="ECO:0007669"/>
    <property type="project" value="InterPro"/>
</dbReference>
<dbReference type="Gene3D" id="1.25.40.250">
    <property type="entry name" value="ARM repeat, domain 1"/>
    <property type="match status" value="1"/>
</dbReference>
<dbReference type="GO" id="GO:0005852">
    <property type="term" value="C:eukaryotic translation initiation factor 3 complex"/>
    <property type="evidence" value="ECO:0007669"/>
    <property type="project" value="UniProtKB-UniRule"/>
</dbReference>
<dbReference type="AlphaFoldDB" id="A0AAF3EG67"/>
<keyword evidence="2 4" id="KW-0396">Initiation factor</keyword>
<evidence type="ECO:0000259" key="5">
    <source>
        <dbReference type="PROSITE" id="PS50250"/>
    </source>
</evidence>
<dbReference type="Gene3D" id="1.10.10.10">
    <property type="entry name" value="Winged helix-like DNA-binding domain superfamily/Winged helix DNA-binding domain"/>
    <property type="match status" value="1"/>
</dbReference>
<organism evidence="6 7">
    <name type="scientific">Mesorhabditis belari</name>
    <dbReference type="NCBI Taxonomy" id="2138241"/>
    <lineage>
        <taxon>Eukaryota</taxon>
        <taxon>Metazoa</taxon>
        <taxon>Ecdysozoa</taxon>
        <taxon>Nematoda</taxon>
        <taxon>Chromadorea</taxon>
        <taxon>Rhabditida</taxon>
        <taxon>Rhabditina</taxon>
        <taxon>Rhabditomorpha</taxon>
        <taxon>Rhabditoidea</taxon>
        <taxon>Rhabditidae</taxon>
        <taxon>Mesorhabditinae</taxon>
        <taxon>Mesorhabditis</taxon>
    </lineage>
</organism>
<dbReference type="PANTHER" id="PTHR13022:SF0">
    <property type="entry name" value="EUKARYOTIC TRANSLATION INITIATION FACTOR 3 SUBUNIT K"/>
    <property type="match status" value="1"/>
</dbReference>
<comment type="subcellular location">
    <subcellularLocation>
        <location evidence="4">Cytoplasm</location>
    </subcellularLocation>
</comment>
<dbReference type="FunFam" id="1.10.10.10:FF:000212">
    <property type="entry name" value="Eukaryotic translation initiation factor 3 subunit K"/>
    <property type="match status" value="1"/>
</dbReference>
<keyword evidence="1 4" id="KW-0963">Cytoplasm</keyword>
<dbReference type="GO" id="GO:0001732">
    <property type="term" value="P:formation of cytoplasmic translation initiation complex"/>
    <property type="evidence" value="ECO:0007669"/>
    <property type="project" value="UniProtKB-UniRule"/>
</dbReference>
<proteinExistence type="inferred from homology"/>
<dbReference type="GO" id="GO:0016282">
    <property type="term" value="C:eukaryotic 43S preinitiation complex"/>
    <property type="evidence" value="ECO:0007669"/>
    <property type="project" value="UniProtKB-UniRule"/>
</dbReference>
<accession>A0AAF3EG67</accession>
<keyword evidence="6" id="KW-1185">Reference proteome</keyword>
<evidence type="ECO:0000256" key="3">
    <source>
        <dbReference type="ARBA" id="ARBA00022917"/>
    </source>
</evidence>
<comment type="function">
    <text evidence="4">Component of the eukaryotic translation initiation factor 3 (eIF-3) complex, which is involved in protein synthesis of a specialized repertoire of mRNAs and, together with other initiation factors, stimulates binding of mRNA and methionyl-tRNAi to the 40S ribosome. The eIF-3 complex specifically targets and initiates translation of a subset of mRNAs involved in cell proliferation.</text>
</comment>
<dbReference type="Proteomes" id="UP000887575">
    <property type="component" value="Unassembled WGS sequence"/>
</dbReference>
<dbReference type="InterPro" id="IPR009374">
    <property type="entry name" value="eIF3k"/>
</dbReference>
<dbReference type="SUPFAM" id="SSF48371">
    <property type="entry name" value="ARM repeat"/>
    <property type="match status" value="1"/>
</dbReference>
<comment type="similarity">
    <text evidence="4">Belongs to the eIF-3 subunit K family.</text>
</comment>
<dbReference type="HAMAP" id="MF_03010">
    <property type="entry name" value="eIF3k"/>
    <property type="match status" value="1"/>
</dbReference>